<proteinExistence type="predicted"/>
<keyword evidence="3" id="KW-1185">Reference proteome</keyword>
<feature type="compositionally biased region" description="Basic residues" evidence="1">
    <location>
        <begin position="159"/>
        <end position="179"/>
    </location>
</feature>
<dbReference type="Proteomes" id="UP000694423">
    <property type="component" value="Unplaced"/>
</dbReference>
<dbReference type="AlphaFoldDB" id="A0A8C4KT33"/>
<evidence type="ECO:0000256" key="1">
    <source>
        <dbReference type="SAM" id="MobiDB-lite"/>
    </source>
</evidence>
<accession>A0A8C4KT33</accession>
<dbReference type="Ensembl" id="ENSDNVT00000030740.1">
    <property type="protein sequence ID" value="ENSDNVP00000025401.1"/>
    <property type="gene ID" value="ENSDNVG00000017684.1"/>
</dbReference>
<organism evidence="2 3">
    <name type="scientific">Dromaius novaehollandiae</name>
    <name type="common">Emu</name>
    <dbReference type="NCBI Taxonomy" id="8790"/>
    <lineage>
        <taxon>Eukaryota</taxon>
        <taxon>Metazoa</taxon>
        <taxon>Chordata</taxon>
        <taxon>Craniata</taxon>
        <taxon>Vertebrata</taxon>
        <taxon>Euteleostomi</taxon>
        <taxon>Archelosauria</taxon>
        <taxon>Archosauria</taxon>
        <taxon>Dinosauria</taxon>
        <taxon>Saurischia</taxon>
        <taxon>Theropoda</taxon>
        <taxon>Coelurosauria</taxon>
        <taxon>Aves</taxon>
        <taxon>Palaeognathae</taxon>
        <taxon>Casuariiformes</taxon>
        <taxon>Dromaiidae</taxon>
        <taxon>Dromaius</taxon>
    </lineage>
</organism>
<reference evidence="2" key="2">
    <citation type="submission" date="2025-09" db="UniProtKB">
        <authorList>
            <consortium name="Ensembl"/>
        </authorList>
    </citation>
    <scope>IDENTIFICATION</scope>
</reference>
<feature type="compositionally biased region" description="Low complexity" evidence="1">
    <location>
        <begin position="52"/>
        <end position="70"/>
    </location>
</feature>
<name>A0A8C4KT33_DRONO</name>
<evidence type="ECO:0000313" key="2">
    <source>
        <dbReference type="Ensembl" id="ENSDNVP00000025401.1"/>
    </source>
</evidence>
<evidence type="ECO:0000313" key="3">
    <source>
        <dbReference type="Proteomes" id="UP000694423"/>
    </source>
</evidence>
<feature type="region of interest" description="Disordered" evidence="1">
    <location>
        <begin position="149"/>
        <end position="222"/>
    </location>
</feature>
<sequence>PKGAARRRRGCAACLTAAGRGCGAVVPLQGGGRGRGERAALLPHAGPRLPVRGAGLPRPPLAGRRAGGQRAAQRQRAAAVGAAAPGRRPPRLRAQLLLGRHLHALPLRQRGAGRRLPRLSAARGARQRALPPLPPAALRAAAPRAARPVRGVPCGAGRHAGHRRRHDGRGGFHLRHARLHLPPGGLHHREPHEPGPRAAPRLAPPTSGYYIPNALGKSGNSF</sequence>
<feature type="compositionally biased region" description="Low complexity" evidence="1">
    <location>
        <begin position="196"/>
        <end position="205"/>
    </location>
</feature>
<protein>
    <submittedName>
        <fullName evidence="2">Uncharacterized protein</fullName>
    </submittedName>
</protein>
<feature type="region of interest" description="Disordered" evidence="1">
    <location>
        <begin position="45"/>
        <end position="70"/>
    </location>
</feature>
<reference evidence="2" key="1">
    <citation type="submission" date="2025-08" db="UniProtKB">
        <authorList>
            <consortium name="Ensembl"/>
        </authorList>
    </citation>
    <scope>IDENTIFICATION</scope>
</reference>